<dbReference type="InterPro" id="IPR017926">
    <property type="entry name" value="GATASE"/>
</dbReference>
<organism evidence="2 3">
    <name type="scientific">Naasia aerilata</name>
    <dbReference type="NCBI Taxonomy" id="1162966"/>
    <lineage>
        <taxon>Bacteria</taxon>
        <taxon>Bacillati</taxon>
        <taxon>Actinomycetota</taxon>
        <taxon>Actinomycetes</taxon>
        <taxon>Micrococcales</taxon>
        <taxon>Microbacteriaceae</taxon>
        <taxon>Naasia</taxon>
    </lineage>
</organism>
<dbReference type="Proteomes" id="UP001321498">
    <property type="component" value="Chromosome"/>
</dbReference>
<dbReference type="CDD" id="cd01741">
    <property type="entry name" value="GATase1_1"/>
    <property type="match status" value="1"/>
</dbReference>
<dbReference type="InterPro" id="IPR044992">
    <property type="entry name" value="ChyE-like"/>
</dbReference>
<dbReference type="SUPFAM" id="SSF52317">
    <property type="entry name" value="Class I glutamine amidotransferase-like"/>
    <property type="match status" value="1"/>
</dbReference>
<evidence type="ECO:0000259" key="1">
    <source>
        <dbReference type="Pfam" id="PF00117"/>
    </source>
</evidence>
<evidence type="ECO:0000313" key="2">
    <source>
        <dbReference type="EMBL" id="BDZ46190.1"/>
    </source>
</evidence>
<accession>A0ABM8GD41</accession>
<dbReference type="InterPro" id="IPR029062">
    <property type="entry name" value="Class_I_gatase-like"/>
</dbReference>
<dbReference type="Pfam" id="PF00117">
    <property type="entry name" value="GATase"/>
    <property type="match status" value="1"/>
</dbReference>
<proteinExistence type="predicted"/>
<sequence>MKPFLLLASRPEDAAADGEYEAVLRFAGLRRTELRRVRLEQRPLGELRLADYSGLIMGGSPFNSSDPVEAKSEIQRRVEAELSNLLDAVVAADFPMLGACYGVGTIGTHEGAVVDRTYSEPVGPVAVTLTAAGRSDPLFGVLPLEFEAFVGHKEAVRELPPHAVRLASSAACPVQAFRVGSNVYATQFHPELDVDGIVTRIDVYKNAGYFPPEEAEKIKERVRSSAVRHPPAVLRRFVERYAVPA</sequence>
<dbReference type="RefSeq" id="WP_286276288.1">
    <property type="nucleotide sequence ID" value="NZ_AP027731.1"/>
</dbReference>
<reference evidence="3" key="1">
    <citation type="journal article" date="2019" name="Int. J. Syst. Evol. Microbiol.">
        <title>The Global Catalogue of Microorganisms (GCM) 10K type strain sequencing project: providing services to taxonomists for standard genome sequencing and annotation.</title>
        <authorList>
            <consortium name="The Broad Institute Genomics Platform"/>
            <consortium name="The Broad Institute Genome Sequencing Center for Infectious Disease"/>
            <person name="Wu L."/>
            <person name="Ma J."/>
        </authorList>
    </citation>
    <scope>NUCLEOTIDE SEQUENCE [LARGE SCALE GENOMIC DNA]</scope>
    <source>
        <strain evidence="3">NBRC 108725</strain>
    </source>
</reference>
<protein>
    <submittedName>
        <fullName evidence="2">Glutamine amidotransferase</fullName>
    </submittedName>
</protein>
<keyword evidence="3" id="KW-1185">Reference proteome</keyword>
<dbReference type="EMBL" id="AP027731">
    <property type="protein sequence ID" value="BDZ46190.1"/>
    <property type="molecule type" value="Genomic_DNA"/>
</dbReference>
<name>A0ABM8GD41_9MICO</name>
<dbReference type="PANTHER" id="PTHR42695:SF5">
    <property type="entry name" value="GLUTAMINE AMIDOTRANSFERASE YLR126C-RELATED"/>
    <property type="match status" value="1"/>
</dbReference>
<evidence type="ECO:0000313" key="3">
    <source>
        <dbReference type="Proteomes" id="UP001321498"/>
    </source>
</evidence>
<feature type="domain" description="Glutamine amidotransferase" evidence="1">
    <location>
        <begin position="47"/>
        <end position="192"/>
    </location>
</feature>
<dbReference type="PROSITE" id="PS51273">
    <property type="entry name" value="GATASE_TYPE_1"/>
    <property type="match status" value="1"/>
</dbReference>
<dbReference type="PANTHER" id="PTHR42695">
    <property type="entry name" value="GLUTAMINE AMIDOTRANSFERASE YLR126C-RELATED"/>
    <property type="match status" value="1"/>
</dbReference>
<dbReference type="Gene3D" id="3.40.50.880">
    <property type="match status" value="1"/>
</dbReference>
<dbReference type="NCBIfam" id="NF005743">
    <property type="entry name" value="PRK07567.1"/>
    <property type="match status" value="1"/>
</dbReference>
<keyword evidence="2" id="KW-0315">Glutamine amidotransferase</keyword>
<gene>
    <name evidence="2" type="ORF">GCM10025866_20990</name>
</gene>